<name>A0ABD1FIK6_HYPHA</name>
<reference evidence="9 10" key="1">
    <citation type="submission" date="2024-05" db="EMBL/GenBank/DDBJ databases">
        <title>Genetic variation in Jamaican populations of the coffee berry borer (Hypothenemus hampei).</title>
        <authorList>
            <person name="Errbii M."/>
            <person name="Myrie A."/>
        </authorList>
    </citation>
    <scope>NUCLEOTIDE SEQUENCE [LARGE SCALE GENOMIC DNA]</scope>
    <source>
        <strain evidence="9">JA-Hopewell-2020-01-JO</strain>
        <tissue evidence="9">Whole body</tissue>
    </source>
</reference>
<evidence type="ECO:0000256" key="2">
    <source>
        <dbReference type="ARBA" id="ARBA00022963"/>
    </source>
</evidence>
<feature type="domain" description="PLD phosphodiesterase" evidence="8">
    <location>
        <begin position="163"/>
        <end position="195"/>
    </location>
</feature>
<dbReference type="Proteomes" id="UP001566132">
    <property type="component" value="Unassembled WGS sequence"/>
</dbReference>
<comment type="similarity">
    <text evidence="4">Belongs to the phospholipase D family. MitoPLD/Zucchini subfamily.</text>
</comment>
<evidence type="ECO:0000256" key="1">
    <source>
        <dbReference type="ARBA" id="ARBA00022801"/>
    </source>
</evidence>
<evidence type="ECO:0000313" key="9">
    <source>
        <dbReference type="EMBL" id="KAL1518199.1"/>
    </source>
</evidence>
<protein>
    <recommendedName>
        <fullName evidence="5">Mitochondrial cardiolipin hydrolase</fullName>
    </recommendedName>
    <alternativeName>
        <fullName evidence="6">Mitochondrial phospholipase</fullName>
    </alternativeName>
</protein>
<evidence type="ECO:0000259" key="8">
    <source>
        <dbReference type="PROSITE" id="PS50035"/>
    </source>
</evidence>
<keyword evidence="3" id="KW-0443">Lipid metabolism</keyword>
<keyword evidence="1" id="KW-0378">Hydrolase</keyword>
<evidence type="ECO:0000256" key="3">
    <source>
        <dbReference type="ARBA" id="ARBA00023098"/>
    </source>
</evidence>
<dbReference type="InterPro" id="IPR051406">
    <property type="entry name" value="PLD_domain"/>
</dbReference>
<keyword evidence="7" id="KW-0472">Membrane</keyword>
<sequence length="244" mass="28336">MCFSRILNTKRSLYILALIIVPTYAWTSFFTYWNKKIAEYANKQHVYKTHRCVITYRASKGLFGWPTNVTQSIKPNIKSETLLSNLYEPFESFLRTAQSSLDIAVMIINVNTIYIEIIKARRRGVKIRVIFNFEHSQNCKDQIRALLIEGVQCQFFVSTSTQMESMMHQKYMIKDAHDSNNSYICVGSLNFTTTSVLSNYESIIFMSDHKVVQAFQNNFNDCWDTITMDNNGLINKTILCDAQF</sequence>
<evidence type="ECO:0000256" key="4">
    <source>
        <dbReference type="ARBA" id="ARBA00038012"/>
    </source>
</evidence>
<feature type="transmembrane region" description="Helical" evidence="7">
    <location>
        <begin position="12"/>
        <end position="33"/>
    </location>
</feature>
<dbReference type="InterPro" id="IPR025202">
    <property type="entry name" value="PLD-like_dom"/>
</dbReference>
<evidence type="ECO:0000256" key="5">
    <source>
        <dbReference type="ARBA" id="ARBA00040549"/>
    </source>
</evidence>
<comment type="caution">
    <text evidence="9">The sequence shown here is derived from an EMBL/GenBank/DDBJ whole genome shotgun (WGS) entry which is preliminary data.</text>
</comment>
<evidence type="ECO:0000313" key="10">
    <source>
        <dbReference type="Proteomes" id="UP001566132"/>
    </source>
</evidence>
<keyword evidence="7" id="KW-0812">Transmembrane</keyword>
<keyword evidence="7" id="KW-1133">Transmembrane helix</keyword>
<dbReference type="GO" id="GO:0016787">
    <property type="term" value="F:hydrolase activity"/>
    <property type="evidence" value="ECO:0007669"/>
    <property type="project" value="UniProtKB-KW"/>
</dbReference>
<dbReference type="SUPFAM" id="SSF56024">
    <property type="entry name" value="Phospholipase D/nuclease"/>
    <property type="match status" value="1"/>
</dbReference>
<dbReference type="GO" id="GO:0016042">
    <property type="term" value="P:lipid catabolic process"/>
    <property type="evidence" value="ECO:0007669"/>
    <property type="project" value="UniProtKB-KW"/>
</dbReference>
<dbReference type="PANTHER" id="PTHR43856">
    <property type="entry name" value="CARDIOLIPIN HYDROLASE"/>
    <property type="match status" value="1"/>
</dbReference>
<evidence type="ECO:0000256" key="6">
    <source>
        <dbReference type="ARBA" id="ARBA00043167"/>
    </source>
</evidence>
<keyword evidence="2" id="KW-0442">Lipid degradation</keyword>
<dbReference type="EMBL" id="JBDJPC010000001">
    <property type="protein sequence ID" value="KAL1518199.1"/>
    <property type="molecule type" value="Genomic_DNA"/>
</dbReference>
<dbReference type="InterPro" id="IPR001736">
    <property type="entry name" value="PLipase_D/transphosphatidylase"/>
</dbReference>
<organism evidence="9 10">
    <name type="scientific">Hypothenemus hampei</name>
    <name type="common">Coffee berry borer</name>
    <dbReference type="NCBI Taxonomy" id="57062"/>
    <lineage>
        <taxon>Eukaryota</taxon>
        <taxon>Metazoa</taxon>
        <taxon>Ecdysozoa</taxon>
        <taxon>Arthropoda</taxon>
        <taxon>Hexapoda</taxon>
        <taxon>Insecta</taxon>
        <taxon>Pterygota</taxon>
        <taxon>Neoptera</taxon>
        <taxon>Endopterygota</taxon>
        <taxon>Coleoptera</taxon>
        <taxon>Polyphaga</taxon>
        <taxon>Cucujiformia</taxon>
        <taxon>Curculionidae</taxon>
        <taxon>Scolytinae</taxon>
        <taxon>Hypothenemus</taxon>
    </lineage>
</organism>
<dbReference type="AlphaFoldDB" id="A0ABD1FIK6"/>
<dbReference type="Pfam" id="PF13091">
    <property type="entry name" value="PLDc_2"/>
    <property type="match status" value="1"/>
</dbReference>
<keyword evidence="10" id="KW-1185">Reference proteome</keyword>
<dbReference type="PROSITE" id="PS50035">
    <property type="entry name" value="PLD"/>
    <property type="match status" value="1"/>
</dbReference>
<evidence type="ECO:0000256" key="7">
    <source>
        <dbReference type="SAM" id="Phobius"/>
    </source>
</evidence>
<dbReference type="Gene3D" id="3.30.870.10">
    <property type="entry name" value="Endonuclease Chain A"/>
    <property type="match status" value="1"/>
</dbReference>
<gene>
    <name evidence="9" type="ORF">ABEB36_001860</name>
</gene>
<proteinExistence type="inferred from homology"/>
<dbReference type="PANTHER" id="PTHR43856:SF1">
    <property type="entry name" value="MITOCHONDRIAL CARDIOLIPIN HYDROLASE"/>
    <property type="match status" value="1"/>
</dbReference>
<accession>A0ABD1FIK6</accession>